<dbReference type="PANTHER" id="PTHR11042:SF138">
    <property type="entry name" value="SERINE_THREONINE-PROTEIN KINASE IKS1-RELATED"/>
    <property type="match status" value="1"/>
</dbReference>
<comment type="catalytic activity">
    <reaction evidence="9">
        <text>L-seryl-[protein] + ATP = O-phospho-L-seryl-[protein] + ADP + H(+)</text>
        <dbReference type="Rhea" id="RHEA:17989"/>
        <dbReference type="Rhea" id="RHEA-COMP:9863"/>
        <dbReference type="Rhea" id="RHEA-COMP:11604"/>
        <dbReference type="ChEBI" id="CHEBI:15378"/>
        <dbReference type="ChEBI" id="CHEBI:29999"/>
        <dbReference type="ChEBI" id="CHEBI:30616"/>
        <dbReference type="ChEBI" id="CHEBI:83421"/>
        <dbReference type="ChEBI" id="CHEBI:456216"/>
        <dbReference type="EC" id="2.7.11.1"/>
    </reaction>
</comment>
<evidence type="ECO:0000259" key="11">
    <source>
        <dbReference type="PROSITE" id="PS50011"/>
    </source>
</evidence>
<dbReference type="InterPro" id="IPR000719">
    <property type="entry name" value="Prot_kinase_dom"/>
</dbReference>
<dbReference type="PANTHER" id="PTHR11042">
    <property type="entry name" value="EUKARYOTIC TRANSLATION INITIATION FACTOR 2-ALPHA KINASE EIF2-ALPHA KINASE -RELATED"/>
    <property type="match status" value="1"/>
</dbReference>
<evidence type="ECO:0000256" key="1">
    <source>
        <dbReference type="ARBA" id="ARBA00012513"/>
    </source>
</evidence>
<dbReference type="eggNOG" id="KOG0032">
    <property type="taxonomic scope" value="Eukaryota"/>
</dbReference>
<keyword evidence="4" id="KW-0547">Nucleotide-binding</keyword>
<accession>A0A0D1E1Y6</accession>
<keyword evidence="2" id="KW-0723">Serine/threonine-protein kinase</keyword>
<evidence type="ECO:0000256" key="2">
    <source>
        <dbReference type="ARBA" id="ARBA00022527"/>
    </source>
</evidence>
<evidence type="ECO:0000256" key="7">
    <source>
        <dbReference type="ARBA" id="ARBA00037982"/>
    </source>
</evidence>
<protein>
    <recommendedName>
        <fullName evidence="1">non-specific serine/threonine protein kinase</fullName>
        <ecNumber evidence="1">2.7.11.1</ecNumber>
    </recommendedName>
</protein>
<dbReference type="InParanoid" id="A0A0D1E1Y6"/>
<dbReference type="SMART" id="SM00220">
    <property type="entry name" value="S_TKc"/>
    <property type="match status" value="1"/>
</dbReference>
<dbReference type="Pfam" id="PF00069">
    <property type="entry name" value="Pkinase"/>
    <property type="match status" value="2"/>
</dbReference>
<evidence type="ECO:0000256" key="10">
    <source>
        <dbReference type="SAM" id="MobiDB-lite"/>
    </source>
</evidence>
<dbReference type="GO" id="GO:0004674">
    <property type="term" value="F:protein serine/threonine kinase activity"/>
    <property type="evidence" value="ECO:0007669"/>
    <property type="project" value="UniProtKB-KW"/>
</dbReference>
<dbReference type="Gene3D" id="1.10.510.10">
    <property type="entry name" value="Transferase(Phosphotransferase) domain 1"/>
    <property type="match status" value="1"/>
</dbReference>
<feature type="region of interest" description="Disordered" evidence="10">
    <location>
        <begin position="170"/>
        <end position="209"/>
    </location>
</feature>
<dbReference type="InterPro" id="IPR050339">
    <property type="entry name" value="CC_SR_Kinase"/>
</dbReference>
<dbReference type="EC" id="2.7.11.1" evidence="1"/>
<dbReference type="Gene3D" id="3.30.200.20">
    <property type="entry name" value="Phosphorylase Kinase, domain 1"/>
    <property type="match status" value="1"/>
</dbReference>
<keyword evidence="5" id="KW-0418">Kinase</keyword>
<proteinExistence type="inferred from homology"/>
<dbReference type="STRING" id="237631.A0A0D1E1Y6"/>
<dbReference type="GO" id="GO:0005737">
    <property type="term" value="C:cytoplasm"/>
    <property type="evidence" value="ECO:0000318"/>
    <property type="project" value="GO_Central"/>
</dbReference>
<dbReference type="FunFam" id="3.30.200.20:FF:000306">
    <property type="entry name" value="IKS protein kinase"/>
    <property type="match status" value="1"/>
</dbReference>
<evidence type="ECO:0000256" key="6">
    <source>
        <dbReference type="ARBA" id="ARBA00022840"/>
    </source>
</evidence>
<evidence type="ECO:0000256" key="5">
    <source>
        <dbReference type="ARBA" id="ARBA00022777"/>
    </source>
</evidence>
<dbReference type="RefSeq" id="XP_011388255.1">
    <property type="nucleotide sequence ID" value="XM_011389953.1"/>
</dbReference>
<dbReference type="SUPFAM" id="SSF56112">
    <property type="entry name" value="Protein kinase-like (PK-like)"/>
    <property type="match status" value="1"/>
</dbReference>
<dbReference type="GO" id="GO:0004672">
    <property type="term" value="F:protein kinase activity"/>
    <property type="evidence" value="ECO:0000318"/>
    <property type="project" value="GO_Central"/>
</dbReference>
<dbReference type="VEuPathDB" id="FungiDB:UMAG_05216"/>
<evidence type="ECO:0000256" key="3">
    <source>
        <dbReference type="ARBA" id="ARBA00022679"/>
    </source>
</evidence>
<keyword evidence="13" id="KW-1185">Reference proteome</keyword>
<dbReference type="PROSITE" id="PS50011">
    <property type="entry name" value="PROTEIN_KINASE_DOM"/>
    <property type="match status" value="1"/>
</dbReference>
<gene>
    <name evidence="12" type="ORF">UMAG_05216</name>
</gene>
<evidence type="ECO:0000256" key="4">
    <source>
        <dbReference type="ARBA" id="ARBA00022741"/>
    </source>
</evidence>
<dbReference type="GeneID" id="23565165"/>
<evidence type="ECO:0000256" key="8">
    <source>
        <dbReference type="ARBA" id="ARBA00047899"/>
    </source>
</evidence>
<feature type="region of interest" description="Disordered" evidence="10">
    <location>
        <begin position="75"/>
        <end position="116"/>
    </location>
</feature>
<dbReference type="GO" id="GO:0005634">
    <property type="term" value="C:nucleus"/>
    <property type="evidence" value="ECO:0000318"/>
    <property type="project" value="GO_Central"/>
</dbReference>
<evidence type="ECO:0000313" key="12">
    <source>
        <dbReference type="EMBL" id="KIS70144.1"/>
    </source>
</evidence>
<feature type="compositionally biased region" description="Polar residues" evidence="10">
    <location>
        <begin position="186"/>
        <end position="209"/>
    </location>
</feature>
<dbReference type="GO" id="GO:0005524">
    <property type="term" value="F:ATP binding"/>
    <property type="evidence" value="ECO:0007669"/>
    <property type="project" value="UniProtKB-KW"/>
</dbReference>
<sequence>MTSTHRPSPLRLSDTTWTTNGIVDPSFSSSTASTSSLDLVPAPRASDLQMVLRTRDHAAYYDAASNELSLQKRSHPLQDDAGSNSTSHDQAPLVPRQAPQSSLQRLRRAEPLQSTRGEAVCPTCARSWPIGDPETLEARFDQRFPSSSAEHEPPCFIAPNYFRLLAQASTTPDTNSFPERPATPRNRFSSASGTSTPLPSGASTPPEPISNSCSAQGYYSRFFIELKPLGRGARGQVFLCQHVLNGNKLGKYAIKKIPVGDHAQSLLQSLNEVHLMESLHHENLIGYQHAWIESCQLTRWGPEVPTLFVLMMAANGGSLADWISRRAGEEVEGEADTGTSEDDKLNAGARGEQEKSKHEQGAVSPAERAKIERLKAALRQRRANRTSCSTTAQPRAPTLGRAPRSAPLSSGTAIHLLRTDEIYSLLKDIVSGLSFLHSRGILHLDIKPGNILLHWDDDALIPRAMLSDFGSSLLLHDNWTRVRSGHTGTMEYMSPEAVMVNPSTGKLDELGSKSDIWSVGMILHLLVFFRLPWGNMDDLGALRVEIARYQGFRRKEGVVESEKGNKGDEVLLGLLEQMLQVDAVKRPSCKDVLHVLAGAAQKASRDEASNKIHRRNRDEKSGSLALYRASALPPLPHALSSSDEREFATAARTIPPLGTLTLRSHRLPAETLNVVIAFFKIVSPHSAAVLFASSSAPAGSHAFKMDALALLILALALVDLATAGTRPHHIRRRINVVCGVAHLVLLFACVVKRVYRR</sequence>
<feature type="region of interest" description="Disordered" evidence="10">
    <location>
        <begin position="382"/>
        <end position="407"/>
    </location>
</feature>
<dbReference type="InterPro" id="IPR008271">
    <property type="entry name" value="Ser/Thr_kinase_AS"/>
</dbReference>
<feature type="compositionally biased region" description="Basic and acidic residues" evidence="10">
    <location>
        <begin position="341"/>
        <end position="360"/>
    </location>
</feature>
<dbReference type="OMA" id="LHVLMMA"/>
<evidence type="ECO:0000313" key="13">
    <source>
        <dbReference type="Proteomes" id="UP000000561"/>
    </source>
</evidence>
<keyword evidence="6" id="KW-0067">ATP-binding</keyword>
<keyword evidence="3" id="KW-0808">Transferase</keyword>
<comment type="catalytic activity">
    <reaction evidence="8">
        <text>L-threonyl-[protein] + ATP = O-phospho-L-threonyl-[protein] + ADP + H(+)</text>
        <dbReference type="Rhea" id="RHEA:46608"/>
        <dbReference type="Rhea" id="RHEA-COMP:11060"/>
        <dbReference type="Rhea" id="RHEA-COMP:11605"/>
        <dbReference type="ChEBI" id="CHEBI:15378"/>
        <dbReference type="ChEBI" id="CHEBI:30013"/>
        <dbReference type="ChEBI" id="CHEBI:30616"/>
        <dbReference type="ChEBI" id="CHEBI:61977"/>
        <dbReference type="ChEBI" id="CHEBI:456216"/>
        <dbReference type="EC" id="2.7.11.1"/>
    </reaction>
</comment>
<dbReference type="AlphaFoldDB" id="A0A0D1E1Y6"/>
<dbReference type="Proteomes" id="UP000000561">
    <property type="component" value="Chromosome 4"/>
</dbReference>
<dbReference type="KEGG" id="uma:UMAG_05216"/>
<dbReference type="OrthoDB" id="1405469at2759"/>
<reference evidence="12 13" key="1">
    <citation type="journal article" date="2006" name="Nature">
        <title>Insights from the genome of the biotrophic fungal plant pathogen Ustilago maydis.</title>
        <authorList>
            <person name="Kamper J."/>
            <person name="Kahmann R."/>
            <person name="Bolker M."/>
            <person name="Ma L.J."/>
            <person name="Brefort T."/>
            <person name="Saville B.J."/>
            <person name="Banuett F."/>
            <person name="Kronstad J.W."/>
            <person name="Gold S.E."/>
            <person name="Muller O."/>
            <person name="Perlin M.H."/>
            <person name="Wosten H.A."/>
            <person name="de Vries R."/>
            <person name="Ruiz-Herrera J."/>
            <person name="Reynaga-Pena C.G."/>
            <person name="Snetselaar K."/>
            <person name="McCann M."/>
            <person name="Perez-Martin J."/>
            <person name="Feldbrugge M."/>
            <person name="Basse C.W."/>
            <person name="Steinberg G."/>
            <person name="Ibeas J.I."/>
            <person name="Holloman W."/>
            <person name="Guzman P."/>
            <person name="Farman M."/>
            <person name="Stajich J.E."/>
            <person name="Sentandreu R."/>
            <person name="Gonzalez-Prieto J.M."/>
            <person name="Kennell J.C."/>
            <person name="Molina L."/>
            <person name="Schirawski J."/>
            <person name="Mendoza-Mendoza A."/>
            <person name="Greilinger D."/>
            <person name="Munch K."/>
            <person name="Rossel N."/>
            <person name="Scherer M."/>
            <person name="Vranes M."/>
            <person name="Ladendorf O."/>
            <person name="Vincon V."/>
            <person name="Fuchs U."/>
            <person name="Sandrock B."/>
            <person name="Meng S."/>
            <person name="Ho E.C."/>
            <person name="Cahill M.J."/>
            <person name="Boyce K.J."/>
            <person name="Klose J."/>
            <person name="Klosterman S.J."/>
            <person name="Deelstra H.J."/>
            <person name="Ortiz-Castellanos L."/>
            <person name="Li W."/>
            <person name="Sanchez-Alonso P."/>
            <person name="Schreier P.H."/>
            <person name="Hauser-Hahn I."/>
            <person name="Vaupel M."/>
            <person name="Koopmann E."/>
            <person name="Friedrich G."/>
            <person name="Voss H."/>
            <person name="Schluter T."/>
            <person name="Margolis J."/>
            <person name="Platt D."/>
            <person name="Swimmer C."/>
            <person name="Gnirke A."/>
            <person name="Chen F."/>
            <person name="Vysotskaia V."/>
            <person name="Mannhaupt G."/>
            <person name="Guldener U."/>
            <person name="Munsterkotter M."/>
            <person name="Haase D."/>
            <person name="Oesterheld M."/>
            <person name="Mewes H.W."/>
            <person name="Mauceli E.W."/>
            <person name="DeCaprio D."/>
            <person name="Wade C.M."/>
            <person name="Butler J."/>
            <person name="Young S."/>
            <person name="Jaffe D.B."/>
            <person name="Calvo S."/>
            <person name="Nusbaum C."/>
            <person name="Galagan J."/>
            <person name="Birren B.W."/>
        </authorList>
    </citation>
    <scope>NUCLEOTIDE SEQUENCE [LARGE SCALE GENOMIC DNA]</scope>
    <source>
        <strain evidence="13">DSM 14603 / FGSC 9021 / UM521</strain>
    </source>
</reference>
<dbReference type="PROSITE" id="PS00108">
    <property type="entry name" value="PROTEIN_KINASE_ST"/>
    <property type="match status" value="1"/>
</dbReference>
<evidence type="ECO:0000256" key="9">
    <source>
        <dbReference type="ARBA" id="ARBA00048679"/>
    </source>
</evidence>
<feature type="region of interest" description="Disordered" evidence="10">
    <location>
        <begin position="330"/>
        <end position="367"/>
    </location>
</feature>
<organism evidence="12 13">
    <name type="scientific">Mycosarcoma maydis</name>
    <name type="common">Corn smut fungus</name>
    <name type="synonym">Ustilago maydis</name>
    <dbReference type="NCBI Taxonomy" id="5270"/>
    <lineage>
        <taxon>Eukaryota</taxon>
        <taxon>Fungi</taxon>
        <taxon>Dikarya</taxon>
        <taxon>Basidiomycota</taxon>
        <taxon>Ustilaginomycotina</taxon>
        <taxon>Ustilaginomycetes</taxon>
        <taxon>Ustilaginales</taxon>
        <taxon>Ustilaginaceae</taxon>
        <taxon>Mycosarcoma</taxon>
    </lineage>
</organism>
<comment type="similarity">
    <text evidence="7">Belongs to the protein kinase superfamily. Ser/Thr protein kinase family. GCN2 subfamily.</text>
</comment>
<feature type="domain" description="Protein kinase" evidence="11">
    <location>
        <begin position="223"/>
        <end position="597"/>
    </location>
</feature>
<dbReference type="FunFam" id="1.10.510.10:FF:001252">
    <property type="entry name" value="IKS protein kinase, variant"/>
    <property type="match status" value="1"/>
</dbReference>
<dbReference type="InterPro" id="IPR011009">
    <property type="entry name" value="Kinase-like_dom_sf"/>
</dbReference>
<name>A0A0D1E1Y6_MYCMD</name>
<dbReference type="EMBL" id="CM003143">
    <property type="protein sequence ID" value="KIS70144.1"/>
    <property type="molecule type" value="Genomic_DNA"/>
</dbReference>